<dbReference type="PRINTS" id="PR00347">
    <property type="entry name" value="THAUMATIN"/>
</dbReference>
<comment type="caution">
    <text evidence="2">The sequence shown here is derived from an EMBL/GenBank/DDBJ whole genome shotgun (WGS) entry which is preliminary data.</text>
</comment>
<dbReference type="OrthoDB" id="745641at2759"/>
<reference evidence="2" key="1">
    <citation type="submission" date="2020-07" db="EMBL/GenBank/DDBJ databases">
        <title>Ethylene signaling mediates host invasion by parasitic plants.</title>
        <authorList>
            <person name="Yoshida S."/>
        </authorList>
    </citation>
    <scope>NUCLEOTIDE SEQUENCE</scope>
    <source>
        <strain evidence="2">Okayama</strain>
    </source>
</reference>
<dbReference type="PANTHER" id="PTHR31048">
    <property type="entry name" value="OS03G0233200 PROTEIN"/>
    <property type="match status" value="1"/>
</dbReference>
<feature type="non-terminal residue" evidence="2">
    <location>
        <position position="131"/>
    </location>
</feature>
<feature type="disulfide bond" evidence="1">
    <location>
        <begin position="61"/>
        <end position="67"/>
    </location>
</feature>
<evidence type="ECO:0000313" key="3">
    <source>
        <dbReference type="Proteomes" id="UP000653305"/>
    </source>
</evidence>
<evidence type="ECO:0000256" key="1">
    <source>
        <dbReference type="PIRSR" id="PIRSR002703-1"/>
    </source>
</evidence>
<dbReference type="PROSITE" id="PS51367">
    <property type="entry name" value="THAUMATIN_2"/>
    <property type="match status" value="1"/>
</dbReference>
<evidence type="ECO:0000313" key="2">
    <source>
        <dbReference type="EMBL" id="GFP83571.1"/>
    </source>
</evidence>
<dbReference type="AlphaFoldDB" id="A0A830BNK0"/>
<dbReference type="InterPro" id="IPR001938">
    <property type="entry name" value="Thaumatin"/>
</dbReference>
<dbReference type="SMART" id="SM00205">
    <property type="entry name" value="THN"/>
    <property type="match status" value="1"/>
</dbReference>
<dbReference type="PIRSF" id="PIRSF002703">
    <property type="entry name" value="Thaumatin"/>
    <property type="match status" value="1"/>
</dbReference>
<dbReference type="Pfam" id="PF00314">
    <property type="entry name" value="Thaumatin"/>
    <property type="match status" value="1"/>
</dbReference>
<dbReference type="SUPFAM" id="SSF49870">
    <property type="entry name" value="Osmotin, thaumatin-like protein"/>
    <property type="match status" value="1"/>
</dbReference>
<feature type="disulfide bond" evidence="1">
    <location>
        <begin position="47"/>
        <end position="56"/>
    </location>
</feature>
<keyword evidence="1" id="KW-1015">Disulfide bond</keyword>
<dbReference type="Proteomes" id="UP000653305">
    <property type="component" value="Unassembled WGS sequence"/>
</dbReference>
<gene>
    <name evidence="2" type="ORF">PHJA_000500500</name>
</gene>
<dbReference type="EMBL" id="BMAC01000065">
    <property type="protein sequence ID" value="GFP83571.1"/>
    <property type="molecule type" value="Genomic_DNA"/>
</dbReference>
<proteinExistence type="predicted"/>
<dbReference type="Gene3D" id="2.60.110.10">
    <property type="entry name" value="Thaumatin"/>
    <property type="match status" value="1"/>
</dbReference>
<accession>A0A830BNK0</accession>
<keyword evidence="3" id="KW-1185">Reference proteome</keyword>
<dbReference type="InterPro" id="IPR037176">
    <property type="entry name" value="Osmotin/thaumatin-like_sf"/>
</dbReference>
<sequence>FTIWPAIQPNAATQPSRGGFPLHTLTHRSLLWSLSHWSGRIWACTGCSHSNSRFSCATGDCGGRLKCVGLGGASLATLAQFSLHHSGADLSSYDVSLVDDFNVPMIVTPHEGKGRCPVVGCKANLPGDDWR</sequence>
<name>A0A830BNK0_9LAMI</name>
<protein>
    <submittedName>
        <fullName evidence="2">Osmotin-like protein</fullName>
    </submittedName>
</protein>
<organism evidence="2 3">
    <name type="scientific">Phtheirospermum japonicum</name>
    <dbReference type="NCBI Taxonomy" id="374723"/>
    <lineage>
        <taxon>Eukaryota</taxon>
        <taxon>Viridiplantae</taxon>
        <taxon>Streptophyta</taxon>
        <taxon>Embryophyta</taxon>
        <taxon>Tracheophyta</taxon>
        <taxon>Spermatophyta</taxon>
        <taxon>Magnoliopsida</taxon>
        <taxon>eudicotyledons</taxon>
        <taxon>Gunneridae</taxon>
        <taxon>Pentapetalae</taxon>
        <taxon>asterids</taxon>
        <taxon>lamiids</taxon>
        <taxon>Lamiales</taxon>
        <taxon>Orobanchaceae</taxon>
        <taxon>Orobanchaceae incertae sedis</taxon>
        <taxon>Phtheirospermum</taxon>
    </lineage>
</organism>